<dbReference type="AlphaFoldDB" id="A0A1H4N6N6"/>
<name>A0A1H4N6N6_9FLAO</name>
<evidence type="ECO:0000313" key="2">
    <source>
        <dbReference type="Proteomes" id="UP000183038"/>
    </source>
</evidence>
<dbReference type="Pfam" id="PF11751">
    <property type="entry name" value="PorP_SprF"/>
    <property type="match status" value="1"/>
</dbReference>
<reference evidence="1 2" key="1">
    <citation type="submission" date="2016-10" db="EMBL/GenBank/DDBJ databases">
        <authorList>
            <person name="de Groot N.N."/>
        </authorList>
    </citation>
    <scope>NUCLEOTIDE SEQUENCE [LARGE SCALE GENOMIC DNA]</scope>
    <source>
        <strain evidence="1 2">MAR_2009_71</strain>
    </source>
</reference>
<dbReference type="InterPro" id="IPR019861">
    <property type="entry name" value="PorP/SprF_Bacteroidetes"/>
</dbReference>
<dbReference type="NCBIfam" id="TIGR03519">
    <property type="entry name" value="T9SS_PorP_fam"/>
    <property type="match status" value="1"/>
</dbReference>
<dbReference type="Proteomes" id="UP000183038">
    <property type="component" value="Unassembled WGS sequence"/>
</dbReference>
<accession>A0A1H4N6N6</accession>
<dbReference type="RefSeq" id="WP_074672168.1">
    <property type="nucleotide sequence ID" value="NZ_FNTB01000001.1"/>
</dbReference>
<proteinExistence type="predicted"/>
<gene>
    <name evidence="1" type="ORF">SAMN05192540_1865</name>
</gene>
<protein>
    <submittedName>
        <fullName evidence="1">Type IX secretion system membrane protein, PorP/SprF family</fullName>
    </submittedName>
</protein>
<sequence>MHKKITNTTWGICIIMLLFLIKLQGQQDPQYTQYMYNMNVVNPAYTTNEPGMLNFGTLYRTQWENAVGAPQTLTFFAHAPLSKKIEMGTSIISDDIGDGSLKENNIYVDFAYILKLDEKSNLSLGLKGGITTFETNFNGFRLPEVQDDPAFNENLNNTYPNIGIGAFYNRDKFYAGLSIPNLLTSKHIENKDGITRLGAEAIHLFGMAGYVFDANSNLKLKPSILTKMVSGAPVTADFSFNALFNNRLEGGISYRTDDSVSAMFNISIIPSIRIGYAYDYTLSNLGAFNNGSHEIFVLFNLDLWGLKKGYDKSPRFY</sequence>
<dbReference type="OrthoDB" id="1114455at2"/>
<dbReference type="EMBL" id="FNTB01000001">
    <property type="protein sequence ID" value="SEB90959.1"/>
    <property type="molecule type" value="Genomic_DNA"/>
</dbReference>
<organism evidence="1 2">
    <name type="scientific">Maribacter dokdonensis</name>
    <dbReference type="NCBI Taxonomy" id="320912"/>
    <lineage>
        <taxon>Bacteria</taxon>
        <taxon>Pseudomonadati</taxon>
        <taxon>Bacteroidota</taxon>
        <taxon>Flavobacteriia</taxon>
        <taxon>Flavobacteriales</taxon>
        <taxon>Flavobacteriaceae</taxon>
        <taxon>Maribacter</taxon>
    </lineage>
</organism>
<evidence type="ECO:0000313" key="1">
    <source>
        <dbReference type="EMBL" id="SEB90959.1"/>
    </source>
</evidence>